<proteinExistence type="predicted"/>
<gene>
    <name evidence="1" type="ORF">BSU04_20155</name>
</gene>
<protein>
    <submittedName>
        <fullName evidence="1">Uncharacterized protein</fullName>
    </submittedName>
</protein>
<evidence type="ECO:0000313" key="1">
    <source>
        <dbReference type="EMBL" id="OXC76761.1"/>
    </source>
</evidence>
<reference evidence="2" key="1">
    <citation type="submission" date="2017-01" db="EMBL/GenBank/DDBJ databases">
        <title>Genome Analysis of Deinococcus marmoris KOPRI26562.</title>
        <authorList>
            <person name="Kim J.H."/>
            <person name="Oh H.-M."/>
        </authorList>
    </citation>
    <scope>NUCLEOTIDE SEQUENCE [LARGE SCALE GENOMIC DNA]</scope>
    <source>
        <strain evidence="2">PAMC 26633</strain>
    </source>
</reference>
<dbReference type="Proteomes" id="UP000214720">
    <property type="component" value="Unassembled WGS sequence"/>
</dbReference>
<evidence type="ECO:0000313" key="2">
    <source>
        <dbReference type="Proteomes" id="UP000214720"/>
    </source>
</evidence>
<name>A0A226WZZ4_CABSO</name>
<dbReference type="EMBL" id="MTHB01000117">
    <property type="protein sequence ID" value="OXC76761.1"/>
    <property type="molecule type" value="Genomic_DNA"/>
</dbReference>
<accession>A0A226WZZ4</accession>
<organism evidence="1 2">
    <name type="scientific">Caballeronia sordidicola</name>
    <name type="common">Burkholderia sordidicola</name>
    <dbReference type="NCBI Taxonomy" id="196367"/>
    <lineage>
        <taxon>Bacteria</taxon>
        <taxon>Pseudomonadati</taxon>
        <taxon>Pseudomonadota</taxon>
        <taxon>Betaproteobacteria</taxon>
        <taxon>Burkholderiales</taxon>
        <taxon>Burkholderiaceae</taxon>
        <taxon>Caballeronia</taxon>
    </lineage>
</organism>
<comment type="caution">
    <text evidence="1">The sequence shown here is derived from an EMBL/GenBank/DDBJ whole genome shotgun (WGS) entry which is preliminary data.</text>
</comment>
<sequence>MWTHVFQRCNTSVGIAHHDNRTSKKAACYHLLVIKLVLKTGDIPYVF</sequence>
<dbReference type="AlphaFoldDB" id="A0A226WZZ4"/>